<evidence type="ECO:0000313" key="2">
    <source>
        <dbReference type="EMBL" id="GFG92984.1"/>
    </source>
</evidence>
<organism evidence="2 3">
    <name type="scientific">Mycobacterium bourgelatii</name>
    <dbReference type="NCBI Taxonomy" id="1273442"/>
    <lineage>
        <taxon>Bacteria</taxon>
        <taxon>Bacillati</taxon>
        <taxon>Actinomycetota</taxon>
        <taxon>Actinomycetes</taxon>
        <taxon>Mycobacteriales</taxon>
        <taxon>Mycobacteriaceae</taxon>
        <taxon>Mycobacterium</taxon>
    </lineage>
</organism>
<dbReference type="EMBL" id="BLKZ01000001">
    <property type="protein sequence ID" value="GFG92984.1"/>
    <property type="molecule type" value="Genomic_DNA"/>
</dbReference>
<feature type="transmembrane region" description="Helical" evidence="1">
    <location>
        <begin position="43"/>
        <end position="65"/>
    </location>
</feature>
<evidence type="ECO:0000313" key="3">
    <source>
        <dbReference type="Proteomes" id="UP000465360"/>
    </source>
</evidence>
<dbReference type="AlphaFoldDB" id="A0A7I9YWA6"/>
<name>A0A7I9YWA6_MYCBU</name>
<proteinExistence type="predicted"/>
<reference evidence="2 3" key="1">
    <citation type="journal article" date="2019" name="Emerg. Microbes Infect.">
        <title>Comprehensive subspecies identification of 175 nontuberculous mycobacteria species based on 7547 genomic profiles.</title>
        <authorList>
            <person name="Matsumoto Y."/>
            <person name="Kinjo T."/>
            <person name="Motooka D."/>
            <person name="Nabeya D."/>
            <person name="Jung N."/>
            <person name="Uechi K."/>
            <person name="Horii T."/>
            <person name="Iida T."/>
            <person name="Fujita J."/>
            <person name="Nakamura S."/>
        </authorList>
    </citation>
    <scope>NUCLEOTIDE SEQUENCE [LARGE SCALE GENOMIC DNA]</scope>
    <source>
        <strain evidence="2 3">JCM 30725</strain>
    </source>
</reference>
<accession>A0A7I9YWA6</accession>
<dbReference type="Proteomes" id="UP000465360">
    <property type="component" value="Unassembled WGS sequence"/>
</dbReference>
<gene>
    <name evidence="2" type="ORF">MBOU_50260</name>
</gene>
<keyword evidence="3" id="KW-1185">Reference proteome</keyword>
<comment type="caution">
    <text evidence="2">The sequence shown here is derived from an EMBL/GenBank/DDBJ whole genome shotgun (WGS) entry which is preliminary data.</text>
</comment>
<protein>
    <submittedName>
        <fullName evidence="2">Uncharacterized protein</fullName>
    </submittedName>
</protein>
<keyword evidence="1" id="KW-1133">Transmembrane helix</keyword>
<evidence type="ECO:0000256" key="1">
    <source>
        <dbReference type="SAM" id="Phobius"/>
    </source>
</evidence>
<keyword evidence="1" id="KW-0812">Transmembrane</keyword>
<keyword evidence="1" id="KW-0472">Membrane</keyword>
<sequence>MCRELWPVCDFFSSDSAVAQYDDYGSGFDDMPDTFGKRPRPNAIGVVILTLMLVFGLGTYVSSCLKSREIESDSRARAASDQRCMEIQPRFTNLVRWHGALLANPDEVKTLGEELSVDVEIKRDSVDFVGPYETVVVSDPDRPGDKRELFRLDNLGMGYYHPRAECMRY</sequence>